<protein>
    <submittedName>
        <fullName evidence="1">Uncharacterized protein</fullName>
    </submittedName>
</protein>
<sequence>MLQGGVTQSDEKDVPLPTNKWSLPTNHIGDGKIVVLVSTGSFNPPTYMHLRIFMIELARDALTRDGYNVIGGYISPANDAYKKKALISSKHRISLCQLACLSSDFIMVDSWEASQSSNQRTLTVLSRIKARLCQDRGLSTESLRGQDREDIISNDNILNKHRGNIKVVEDVVPNQISSTRVRGCISSGLSIKYLTPDEVINYIKQHGLYMKEDD</sequence>
<gene>
    <name evidence="1" type="ORF">MLD38_024893</name>
</gene>
<keyword evidence="2" id="KW-1185">Reference proteome</keyword>
<dbReference type="EMBL" id="CM042886">
    <property type="protein sequence ID" value="KAI4340015.1"/>
    <property type="molecule type" value="Genomic_DNA"/>
</dbReference>
<evidence type="ECO:0000313" key="1">
    <source>
        <dbReference type="EMBL" id="KAI4340015.1"/>
    </source>
</evidence>
<dbReference type="Proteomes" id="UP001057402">
    <property type="component" value="Chromosome 7"/>
</dbReference>
<evidence type="ECO:0000313" key="2">
    <source>
        <dbReference type="Proteomes" id="UP001057402"/>
    </source>
</evidence>
<comment type="caution">
    <text evidence="1">The sequence shown here is derived from an EMBL/GenBank/DDBJ whole genome shotgun (WGS) entry which is preliminary data.</text>
</comment>
<name>A0ACB9NTP5_9MYRT</name>
<proteinExistence type="predicted"/>
<accession>A0ACB9NTP5</accession>
<reference evidence="2" key="1">
    <citation type="journal article" date="2023" name="Front. Plant Sci.">
        <title>Chromosomal-level genome assembly of Melastoma candidum provides insights into trichome evolution.</title>
        <authorList>
            <person name="Zhong Y."/>
            <person name="Wu W."/>
            <person name="Sun C."/>
            <person name="Zou P."/>
            <person name="Liu Y."/>
            <person name="Dai S."/>
            <person name="Zhou R."/>
        </authorList>
    </citation>
    <scope>NUCLEOTIDE SEQUENCE [LARGE SCALE GENOMIC DNA]</scope>
</reference>
<organism evidence="1 2">
    <name type="scientific">Melastoma candidum</name>
    <dbReference type="NCBI Taxonomy" id="119954"/>
    <lineage>
        <taxon>Eukaryota</taxon>
        <taxon>Viridiplantae</taxon>
        <taxon>Streptophyta</taxon>
        <taxon>Embryophyta</taxon>
        <taxon>Tracheophyta</taxon>
        <taxon>Spermatophyta</taxon>
        <taxon>Magnoliopsida</taxon>
        <taxon>eudicotyledons</taxon>
        <taxon>Gunneridae</taxon>
        <taxon>Pentapetalae</taxon>
        <taxon>rosids</taxon>
        <taxon>malvids</taxon>
        <taxon>Myrtales</taxon>
        <taxon>Melastomataceae</taxon>
        <taxon>Melastomatoideae</taxon>
        <taxon>Melastomateae</taxon>
        <taxon>Melastoma</taxon>
    </lineage>
</organism>